<dbReference type="AlphaFoldDB" id="A0AAD5TR77"/>
<comment type="caution">
    <text evidence="2">The sequence shown here is derived from an EMBL/GenBank/DDBJ whole genome shotgun (WGS) entry which is preliminary data.</text>
</comment>
<sequence length="511" mass="54206">MEAPALPARPTKRPVPPIPTANSRKSTENCAAANDDDDHPGPPPADWPRAREESPLRLRTQPNRRGMEDVQSLISRAPSVPSTLPVVVTQQADACTSPVTGETRRMDTAGADSVEASRVRSQSSGPASSGKSAEAFGSSNADAGLEESPPPPYNGDFTPLPYPDVKVEPDTAAAPSLNVPAEGALVESNNMLSAPAWHRRAYSDCAGMESAPPAPPDTQDDESSSADRASAEPSSATLNPPSSSDRGWRQKFTNSRGHASDTEMLPDEREAHAARRHVPGEEIAQGAGEGGGGNGGPESGPPPPANGGPPDPGPPPSPGPPPPQPPAPGSPHVRSEPYSNSPVRYPTLGKALQSQNPLHPPPTLCELREEWEPGFDPAFSSRTKIHSLFTGKSWKETPWKPAWIELLPEEGWKLAFFDIVKARNADGISVYSKKPQSAPFQTFSLKHASCSPPRTGYGSQRTEILSVRLVSGRYLVLSFPASSIKSDWTKAVKSAIEMATRFQKGGTGISK</sequence>
<dbReference type="InterPro" id="IPR011993">
    <property type="entry name" value="PH-like_dom_sf"/>
</dbReference>
<feature type="region of interest" description="Disordered" evidence="1">
    <location>
        <begin position="204"/>
        <end position="365"/>
    </location>
</feature>
<name>A0AAD5TR77_9FUNG</name>
<evidence type="ECO:0000256" key="1">
    <source>
        <dbReference type="SAM" id="MobiDB-lite"/>
    </source>
</evidence>
<organism evidence="2 3">
    <name type="scientific">Geranomyces variabilis</name>
    <dbReference type="NCBI Taxonomy" id="109894"/>
    <lineage>
        <taxon>Eukaryota</taxon>
        <taxon>Fungi</taxon>
        <taxon>Fungi incertae sedis</taxon>
        <taxon>Chytridiomycota</taxon>
        <taxon>Chytridiomycota incertae sedis</taxon>
        <taxon>Chytridiomycetes</taxon>
        <taxon>Spizellomycetales</taxon>
        <taxon>Powellomycetaceae</taxon>
        <taxon>Geranomyces</taxon>
    </lineage>
</organism>
<feature type="compositionally biased region" description="Low complexity" evidence="1">
    <location>
        <begin position="226"/>
        <end position="236"/>
    </location>
</feature>
<dbReference type="EMBL" id="JADGJQ010000003">
    <property type="protein sequence ID" value="KAJ3184720.1"/>
    <property type="molecule type" value="Genomic_DNA"/>
</dbReference>
<dbReference type="Gene3D" id="2.30.29.30">
    <property type="entry name" value="Pleckstrin-homology domain (PH domain)/Phosphotyrosine-binding domain (PTB)"/>
    <property type="match status" value="1"/>
</dbReference>
<proteinExistence type="predicted"/>
<keyword evidence="3" id="KW-1185">Reference proteome</keyword>
<gene>
    <name evidence="2" type="ORF">HDU87_004124</name>
</gene>
<feature type="compositionally biased region" description="Low complexity" evidence="1">
    <location>
        <begin position="119"/>
        <end position="133"/>
    </location>
</feature>
<feature type="compositionally biased region" description="Pro residues" evidence="1">
    <location>
        <begin position="299"/>
        <end position="329"/>
    </location>
</feature>
<protein>
    <recommendedName>
        <fullName evidence="4">PH domain-containing protein</fullName>
    </recommendedName>
</protein>
<feature type="compositionally biased region" description="Polar residues" evidence="1">
    <location>
        <begin position="237"/>
        <end position="257"/>
    </location>
</feature>
<evidence type="ECO:0000313" key="3">
    <source>
        <dbReference type="Proteomes" id="UP001212152"/>
    </source>
</evidence>
<feature type="region of interest" description="Disordered" evidence="1">
    <location>
        <begin position="1"/>
        <end position="181"/>
    </location>
</feature>
<accession>A0AAD5TR77</accession>
<evidence type="ECO:0000313" key="2">
    <source>
        <dbReference type="EMBL" id="KAJ3184720.1"/>
    </source>
</evidence>
<feature type="compositionally biased region" description="Low complexity" evidence="1">
    <location>
        <begin position="78"/>
        <end position="89"/>
    </location>
</feature>
<feature type="compositionally biased region" description="Gly residues" evidence="1">
    <location>
        <begin position="287"/>
        <end position="298"/>
    </location>
</feature>
<dbReference type="Proteomes" id="UP001212152">
    <property type="component" value="Unassembled WGS sequence"/>
</dbReference>
<feature type="compositionally biased region" description="Polar residues" evidence="1">
    <location>
        <begin position="90"/>
        <end position="100"/>
    </location>
</feature>
<reference evidence="2" key="1">
    <citation type="submission" date="2020-05" db="EMBL/GenBank/DDBJ databases">
        <title>Phylogenomic resolution of chytrid fungi.</title>
        <authorList>
            <person name="Stajich J.E."/>
            <person name="Amses K."/>
            <person name="Simmons R."/>
            <person name="Seto K."/>
            <person name="Myers J."/>
            <person name="Bonds A."/>
            <person name="Quandt C.A."/>
            <person name="Barry K."/>
            <person name="Liu P."/>
            <person name="Grigoriev I."/>
            <person name="Longcore J.E."/>
            <person name="James T.Y."/>
        </authorList>
    </citation>
    <scope>NUCLEOTIDE SEQUENCE</scope>
    <source>
        <strain evidence="2">JEL0379</strain>
    </source>
</reference>
<evidence type="ECO:0008006" key="4">
    <source>
        <dbReference type="Google" id="ProtNLM"/>
    </source>
</evidence>
<feature type="compositionally biased region" description="Basic and acidic residues" evidence="1">
    <location>
        <begin position="258"/>
        <end position="273"/>
    </location>
</feature>